<dbReference type="EC" id="1.2.1.84" evidence="1"/>
<keyword evidence="1" id="KW-0444">Lipid biosynthesis</keyword>
<dbReference type="SUPFAM" id="SSF51735">
    <property type="entry name" value="NAD(P)-binding Rossmann-fold domains"/>
    <property type="match status" value="1"/>
</dbReference>
<dbReference type="PANTHER" id="PTHR11011">
    <property type="entry name" value="MALE STERILITY PROTEIN 2-RELATED"/>
    <property type="match status" value="1"/>
</dbReference>
<protein>
    <recommendedName>
        <fullName evidence="1">Fatty acyl-CoA reductase</fullName>
        <ecNumber evidence="1">1.2.1.84</ecNumber>
    </recommendedName>
</protein>
<dbReference type="GO" id="GO:0006629">
    <property type="term" value="P:lipid metabolic process"/>
    <property type="evidence" value="ECO:0007669"/>
    <property type="project" value="UniProtKB-KW"/>
</dbReference>
<proteinExistence type="inferred from homology"/>
<reference evidence="3" key="2">
    <citation type="submission" date="2020-03" db="EMBL/GenBank/DDBJ databases">
        <title>Walnut 2.0.</title>
        <authorList>
            <person name="Marrano A."/>
            <person name="Britton M."/>
            <person name="Zimin A.V."/>
            <person name="Zaini P.A."/>
            <person name="Workman R."/>
            <person name="Puiu D."/>
            <person name="Bianco L."/>
            <person name="Allen B.J."/>
            <person name="Troggio M."/>
            <person name="Leslie C.A."/>
            <person name="Timp W."/>
            <person name="Dendekar A."/>
            <person name="Salzberg S.L."/>
            <person name="Neale D.B."/>
        </authorList>
    </citation>
    <scope>NUCLEOTIDE SEQUENCE</scope>
    <source>
        <tissue evidence="3">Leaves</tissue>
    </source>
</reference>
<comment type="caution">
    <text evidence="3">The sequence shown here is derived from an EMBL/GenBank/DDBJ whole genome shotgun (WGS) entry which is preliminary data.</text>
</comment>
<keyword evidence="1" id="KW-0560">Oxidoreductase</keyword>
<dbReference type="Pfam" id="PF07993">
    <property type="entry name" value="NAD_binding_4"/>
    <property type="match status" value="1"/>
</dbReference>
<accession>A0A833TIK9</accession>
<gene>
    <name evidence="3" type="ORF">F2P56_033078</name>
</gene>
<dbReference type="InterPro" id="IPR013120">
    <property type="entry name" value="FAR_NAD-bd"/>
</dbReference>
<comment type="similarity">
    <text evidence="1">Belongs to the fatty acyl-CoA reductase family.</text>
</comment>
<dbReference type="GO" id="GO:0080019">
    <property type="term" value="F:alcohol-forming very long-chain fatty acyl-CoA reductase activity"/>
    <property type="evidence" value="ECO:0007669"/>
    <property type="project" value="InterPro"/>
</dbReference>
<keyword evidence="1" id="KW-0521">NADP</keyword>
<evidence type="ECO:0000259" key="2">
    <source>
        <dbReference type="Pfam" id="PF07993"/>
    </source>
</evidence>
<comment type="catalytic activity">
    <reaction evidence="1">
        <text>a long-chain fatty acyl-CoA + 2 NADPH + 2 H(+) = a long-chain primary fatty alcohol + 2 NADP(+) + CoA</text>
        <dbReference type="Rhea" id="RHEA:52716"/>
        <dbReference type="ChEBI" id="CHEBI:15378"/>
        <dbReference type="ChEBI" id="CHEBI:57287"/>
        <dbReference type="ChEBI" id="CHEBI:57783"/>
        <dbReference type="ChEBI" id="CHEBI:58349"/>
        <dbReference type="ChEBI" id="CHEBI:77396"/>
        <dbReference type="ChEBI" id="CHEBI:83139"/>
        <dbReference type="EC" id="1.2.1.84"/>
    </reaction>
</comment>
<dbReference type="InterPro" id="IPR026055">
    <property type="entry name" value="FAR"/>
</dbReference>
<feature type="domain" description="Thioester reductase (TE)" evidence="2">
    <location>
        <begin position="17"/>
        <end position="93"/>
    </location>
</feature>
<comment type="function">
    <text evidence="1">Catalyzes the reduction of fatty acyl-CoA to fatty alcohols.</text>
</comment>
<evidence type="ECO:0000313" key="3">
    <source>
        <dbReference type="EMBL" id="KAF5447527.1"/>
    </source>
</evidence>
<dbReference type="PANTHER" id="PTHR11011:SF99">
    <property type="entry name" value="FATTY ACYL-COA REDUCTASE 3"/>
    <property type="match status" value="1"/>
</dbReference>
<dbReference type="Gramene" id="Jr14_17020_p2">
    <property type="protein sequence ID" value="cds.Jr14_17020_p2"/>
    <property type="gene ID" value="Jr14_17020"/>
</dbReference>
<dbReference type="InterPro" id="IPR036291">
    <property type="entry name" value="NAD(P)-bd_dom_sf"/>
</dbReference>
<keyword evidence="1" id="KW-0443">Lipid metabolism</keyword>
<sequence length="103" mass="11581">MELGSIVQLLEDKAILVTGATGFLAKIFVEKILRVQPNVKKLYLLLRAADDKSATQRLHDEMIGKDLFRVLREKWGTNMDSFFSEKVVAVPGESVTSLSRTWA</sequence>
<dbReference type="Gene3D" id="3.40.50.720">
    <property type="entry name" value="NAD(P)-binding Rossmann-like Domain"/>
    <property type="match status" value="1"/>
</dbReference>
<evidence type="ECO:0000256" key="1">
    <source>
        <dbReference type="RuleBase" id="RU363097"/>
    </source>
</evidence>
<dbReference type="EMBL" id="LIHL02000014">
    <property type="protein sequence ID" value="KAF5447527.1"/>
    <property type="molecule type" value="Genomic_DNA"/>
</dbReference>
<organism evidence="3 4">
    <name type="scientific">Juglans regia</name>
    <name type="common">English walnut</name>
    <dbReference type="NCBI Taxonomy" id="51240"/>
    <lineage>
        <taxon>Eukaryota</taxon>
        <taxon>Viridiplantae</taxon>
        <taxon>Streptophyta</taxon>
        <taxon>Embryophyta</taxon>
        <taxon>Tracheophyta</taxon>
        <taxon>Spermatophyta</taxon>
        <taxon>Magnoliopsida</taxon>
        <taxon>eudicotyledons</taxon>
        <taxon>Gunneridae</taxon>
        <taxon>Pentapetalae</taxon>
        <taxon>rosids</taxon>
        <taxon>fabids</taxon>
        <taxon>Fagales</taxon>
        <taxon>Juglandaceae</taxon>
        <taxon>Juglans</taxon>
    </lineage>
</organism>
<dbReference type="Proteomes" id="UP000619265">
    <property type="component" value="Unassembled WGS sequence"/>
</dbReference>
<reference evidence="3" key="1">
    <citation type="submission" date="2015-10" db="EMBL/GenBank/DDBJ databases">
        <authorList>
            <person name="Martinez-Garcia P.J."/>
            <person name="Crepeau M.W."/>
            <person name="Puiu D."/>
            <person name="Gonzalez-Ibeas D."/>
            <person name="Whalen J."/>
            <person name="Stevens K."/>
            <person name="Paul R."/>
            <person name="Butterfield T."/>
            <person name="Britton M."/>
            <person name="Reagan R."/>
            <person name="Chakraborty S."/>
            <person name="Walawage S.L."/>
            <person name="Vasquez-Gross H.A."/>
            <person name="Cardeno C."/>
            <person name="Famula R."/>
            <person name="Pratt K."/>
            <person name="Kuruganti S."/>
            <person name="Aradhya M.K."/>
            <person name="Leslie C.A."/>
            <person name="Dandekar A.M."/>
            <person name="Salzberg S.L."/>
            <person name="Wegrzyn J.L."/>
            <person name="Langley C.H."/>
            <person name="Neale D.B."/>
        </authorList>
    </citation>
    <scope>NUCLEOTIDE SEQUENCE</scope>
    <source>
        <tissue evidence="3">Leaves</tissue>
    </source>
</reference>
<dbReference type="GO" id="GO:0102965">
    <property type="term" value="F:alcohol-forming long-chain fatty acyl-CoA reductase activity"/>
    <property type="evidence" value="ECO:0007669"/>
    <property type="project" value="UniProtKB-EC"/>
</dbReference>
<evidence type="ECO:0000313" key="4">
    <source>
        <dbReference type="Proteomes" id="UP000619265"/>
    </source>
</evidence>
<dbReference type="AlphaFoldDB" id="A0A833TIK9"/>
<name>A0A833TIK9_JUGRE</name>